<dbReference type="InterPro" id="IPR000835">
    <property type="entry name" value="HTH_MarR-typ"/>
</dbReference>
<dbReference type="GO" id="GO:0003677">
    <property type="term" value="F:DNA binding"/>
    <property type="evidence" value="ECO:0007669"/>
    <property type="project" value="UniProtKB-KW"/>
</dbReference>
<accession>A0A2P8E0Z0</accession>
<name>A0A2P8E0Z0_9ACTN</name>
<evidence type="ECO:0000313" key="3">
    <source>
        <dbReference type="Proteomes" id="UP000243528"/>
    </source>
</evidence>
<dbReference type="SUPFAM" id="SSF46785">
    <property type="entry name" value="Winged helix' DNA-binding domain"/>
    <property type="match status" value="1"/>
</dbReference>
<evidence type="ECO:0000259" key="1">
    <source>
        <dbReference type="PROSITE" id="PS50995"/>
    </source>
</evidence>
<dbReference type="PROSITE" id="PS50995">
    <property type="entry name" value="HTH_MARR_2"/>
    <property type="match status" value="1"/>
</dbReference>
<comment type="caution">
    <text evidence="2">The sequence shown here is derived from an EMBL/GenBank/DDBJ whole genome shotgun (WGS) entry which is preliminary data.</text>
</comment>
<proteinExistence type="predicted"/>
<gene>
    <name evidence="2" type="ORF">CLV30_10847</name>
</gene>
<dbReference type="Pfam" id="PF01047">
    <property type="entry name" value="MarR"/>
    <property type="match status" value="1"/>
</dbReference>
<sequence length="156" mass="17004">MNDVEELRYLILALQREGNRRFAAGLRPLDLTPAQGEALSLIATHEPMTLNGLGGLLVCDSGTNPSRIVDRLAASGLVERETDPDDRRQVRLTVTPLGRDRAAQVHAVEDELDGMLAELVGDQPTEPALTLLRSMAAHFPAGRALQRRQQLTAHSP</sequence>
<reference evidence="2 3" key="1">
    <citation type="submission" date="2018-03" db="EMBL/GenBank/DDBJ databases">
        <title>Genomic Encyclopedia of Archaeal and Bacterial Type Strains, Phase II (KMG-II): from individual species to whole genera.</title>
        <authorList>
            <person name="Goeker M."/>
        </authorList>
    </citation>
    <scope>NUCLEOTIDE SEQUENCE [LARGE SCALE GENOMIC DNA]</scope>
    <source>
        <strain evidence="2 3">DSM 45211</strain>
    </source>
</reference>
<dbReference type="Gene3D" id="1.10.10.10">
    <property type="entry name" value="Winged helix-like DNA-binding domain superfamily/Winged helix DNA-binding domain"/>
    <property type="match status" value="1"/>
</dbReference>
<protein>
    <submittedName>
        <fullName evidence="2">DNA-binding MarR family transcriptional regulator</fullName>
    </submittedName>
</protein>
<keyword evidence="2" id="KW-0238">DNA-binding</keyword>
<keyword evidence="3" id="KW-1185">Reference proteome</keyword>
<dbReference type="PANTHER" id="PTHR33164">
    <property type="entry name" value="TRANSCRIPTIONAL REGULATOR, MARR FAMILY"/>
    <property type="match status" value="1"/>
</dbReference>
<dbReference type="Proteomes" id="UP000243528">
    <property type="component" value="Unassembled WGS sequence"/>
</dbReference>
<dbReference type="PANTHER" id="PTHR33164:SF43">
    <property type="entry name" value="HTH-TYPE TRANSCRIPTIONAL REPRESSOR YETL"/>
    <property type="match status" value="1"/>
</dbReference>
<dbReference type="EMBL" id="PYGE01000008">
    <property type="protein sequence ID" value="PSL03135.1"/>
    <property type="molecule type" value="Genomic_DNA"/>
</dbReference>
<dbReference type="SMART" id="SM00347">
    <property type="entry name" value="HTH_MARR"/>
    <property type="match status" value="1"/>
</dbReference>
<feature type="domain" description="HTH marR-type" evidence="1">
    <location>
        <begin position="4"/>
        <end position="137"/>
    </location>
</feature>
<dbReference type="AlphaFoldDB" id="A0A2P8E0Z0"/>
<evidence type="ECO:0000313" key="2">
    <source>
        <dbReference type="EMBL" id="PSL03135.1"/>
    </source>
</evidence>
<dbReference type="InterPro" id="IPR036388">
    <property type="entry name" value="WH-like_DNA-bd_sf"/>
</dbReference>
<dbReference type="RefSeq" id="WP_106537558.1">
    <property type="nucleotide sequence ID" value="NZ_ML142902.1"/>
</dbReference>
<dbReference type="OrthoDB" id="2600321at2"/>
<dbReference type="InterPro" id="IPR036390">
    <property type="entry name" value="WH_DNA-bd_sf"/>
</dbReference>
<organism evidence="2 3">
    <name type="scientific">Haloactinopolyspora alba</name>
    <dbReference type="NCBI Taxonomy" id="648780"/>
    <lineage>
        <taxon>Bacteria</taxon>
        <taxon>Bacillati</taxon>
        <taxon>Actinomycetota</taxon>
        <taxon>Actinomycetes</taxon>
        <taxon>Jiangellales</taxon>
        <taxon>Jiangellaceae</taxon>
        <taxon>Haloactinopolyspora</taxon>
    </lineage>
</organism>
<dbReference type="GO" id="GO:0003700">
    <property type="term" value="F:DNA-binding transcription factor activity"/>
    <property type="evidence" value="ECO:0007669"/>
    <property type="project" value="InterPro"/>
</dbReference>
<dbReference type="InterPro" id="IPR039422">
    <property type="entry name" value="MarR/SlyA-like"/>
</dbReference>
<dbReference type="GO" id="GO:0006950">
    <property type="term" value="P:response to stress"/>
    <property type="evidence" value="ECO:0007669"/>
    <property type="project" value="TreeGrafter"/>
</dbReference>